<dbReference type="Pfam" id="PF12833">
    <property type="entry name" value="HTH_18"/>
    <property type="match status" value="1"/>
</dbReference>
<keyword evidence="2" id="KW-0238">DNA-binding</keyword>
<dbReference type="RefSeq" id="WP_320230233.1">
    <property type="nucleotide sequence ID" value="NZ_JAVIJC010000072.1"/>
</dbReference>
<keyword evidence="6" id="KW-1185">Reference proteome</keyword>
<proteinExistence type="predicted"/>
<dbReference type="PANTHER" id="PTHR46796:SF6">
    <property type="entry name" value="ARAC SUBFAMILY"/>
    <property type="match status" value="1"/>
</dbReference>
<organism evidence="5 6">
    <name type="scientific">Mesorhizobium captivum</name>
    <dbReference type="NCBI Taxonomy" id="3072319"/>
    <lineage>
        <taxon>Bacteria</taxon>
        <taxon>Pseudomonadati</taxon>
        <taxon>Pseudomonadota</taxon>
        <taxon>Alphaproteobacteria</taxon>
        <taxon>Hyphomicrobiales</taxon>
        <taxon>Phyllobacteriaceae</taxon>
        <taxon>Mesorhizobium</taxon>
    </lineage>
</organism>
<feature type="domain" description="HTH araC/xylS-type" evidence="4">
    <location>
        <begin position="213"/>
        <end position="314"/>
    </location>
</feature>
<dbReference type="InterPro" id="IPR018060">
    <property type="entry name" value="HTH_AraC"/>
</dbReference>
<sequence>MNTTVSTADVHPRDAFDYWHEELCKKVVPHDCTPEDRQTFSAKTQSAPLADIALVQYESTPMENDVTGRHVARANSDELLIRLQTAGIFLFEQDGREGVLEAGDILLFDTRRPFRGRYLNGAKELILKVPRRQLEARIGDVRQAVARPIKRLEAEHGLTSSYLEMLPTYSGRLDAAAAELVRDHALDLVALSLAKAMDRGKPRLSSARSLVLVNVRVAVEARLSDPSLDAAAVAAAAGVSVRYANTVLAEDGTSITRLIWSRRLERCRGALEDPKQAHRRLSEIAYSWGFSDMTHFGRSFRAAFGLLPSEYRRVAHEDHRASGGGAR</sequence>
<dbReference type="PRINTS" id="PR00032">
    <property type="entry name" value="HTHARAC"/>
</dbReference>
<comment type="caution">
    <text evidence="5">The sequence shown here is derived from an EMBL/GenBank/DDBJ whole genome shotgun (WGS) entry which is preliminary data.</text>
</comment>
<dbReference type="EMBL" id="JAVIJC010000072">
    <property type="protein sequence ID" value="MDX8496583.1"/>
    <property type="molecule type" value="Genomic_DNA"/>
</dbReference>
<dbReference type="SMART" id="SM00342">
    <property type="entry name" value="HTH_ARAC"/>
    <property type="match status" value="1"/>
</dbReference>
<dbReference type="InterPro" id="IPR020449">
    <property type="entry name" value="Tscrpt_reg_AraC-type_HTH"/>
</dbReference>
<evidence type="ECO:0000259" key="4">
    <source>
        <dbReference type="PROSITE" id="PS01124"/>
    </source>
</evidence>
<dbReference type="InterPro" id="IPR009057">
    <property type="entry name" value="Homeodomain-like_sf"/>
</dbReference>
<reference evidence="5 6" key="1">
    <citation type="submission" date="2023-08" db="EMBL/GenBank/DDBJ databases">
        <title>Implementing the SeqCode for naming new Mesorhizobium species isolated from Vachellia karroo root nodules.</title>
        <authorList>
            <person name="Van Lill M."/>
        </authorList>
    </citation>
    <scope>NUCLEOTIDE SEQUENCE [LARGE SCALE GENOMIC DNA]</scope>
    <source>
        <strain evidence="5 6">VK22B</strain>
    </source>
</reference>
<evidence type="ECO:0000313" key="5">
    <source>
        <dbReference type="EMBL" id="MDX8496583.1"/>
    </source>
</evidence>
<dbReference type="PROSITE" id="PS01124">
    <property type="entry name" value="HTH_ARAC_FAMILY_2"/>
    <property type="match status" value="1"/>
</dbReference>
<dbReference type="Pfam" id="PF14525">
    <property type="entry name" value="AraC_binding_2"/>
    <property type="match status" value="1"/>
</dbReference>
<dbReference type="PANTHER" id="PTHR46796">
    <property type="entry name" value="HTH-TYPE TRANSCRIPTIONAL ACTIVATOR RHAS-RELATED"/>
    <property type="match status" value="1"/>
</dbReference>
<keyword evidence="1" id="KW-0805">Transcription regulation</keyword>
<dbReference type="Gene3D" id="1.10.10.60">
    <property type="entry name" value="Homeodomain-like"/>
    <property type="match status" value="1"/>
</dbReference>
<dbReference type="SUPFAM" id="SSF46689">
    <property type="entry name" value="Homeodomain-like"/>
    <property type="match status" value="1"/>
</dbReference>
<name>A0ABU4ZDE8_9HYPH</name>
<gene>
    <name evidence="5" type="ORF">RFN29_34305</name>
</gene>
<dbReference type="Proteomes" id="UP001271249">
    <property type="component" value="Unassembled WGS sequence"/>
</dbReference>
<accession>A0ABU4ZDE8</accession>
<keyword evidence="3" id="KW-0804">Transcription</keyword>
<evidence type="ECO:0000256" key="3">
    <source>
        <dbReference type="ARBA" id="ARBA00023163"/>
    </source>
</evidence>
<protein>
    <submittedName>
        <fullName evidence="5">Helix-turn-helix domain-containing protein</fullName>
    </submittedName>
</protein>
<dbReference type="InterPro" id="IPR035418">
    <property type="entry name" value="AraC-bd_2"/>
</dbReference>
<evidence type="ECO:0000256" key="2">
    <source>
        <dbReference type="ARBA" id="ARBA00023125"/>
    </source>
</evidence>
<evidence type="ECO:0000256" key="1">
    <source>
        <dbReference type="ARBA" id="ARBA00023015"/>
    </source>
</evidence>
<evidence type="ECO:0000313" key="6">
    <source>
        <dbReference type="Proteomes" id="UP001271249"/>
    </source>
</evidence>
<dbReference type="InterPro" id="IPR050204">
    <property type="entry name" value="AraC_XylS_family_regulators"/>
</dbReference>